<dbReference type="Pfam" id="PF08310">
    <property type="entry name" value="LGFP"/>
    <property type="match status" value="2"/>
</dbReference>
<dbReference type="RefSeq" id="WP_014985761.1">
    <property type="nucleotide sequence ID" value="NC_018681.1"/>
</dbReference>
<evidence type="ECO:0000313" key="3">
    <source>
        <dbReference type="Proteomes" id="UP000006304"/>
    </source>
</evidence>
<evidence type="ECO:0008006" key="4">
    <source>
        <dbReference type="Google" id="ProtNLM"/>
    </source>
</evidence>
<gene>
    <name evidence="2" type="ORF">O3I_024775</name>
</gene>
<feature type="region of interest" description="Disordered" evidence="1">
    <location>
        <begin position="190"/>
        <end position="295"/>
    </location>
</feature>
<reference evidence="2 3" key="1">
    <citation type="journal article" date="2012" name="J. Bacteriol.">
        <title>Complete genome sequence of Nocardia brasiliensis HUJEG-1.</title>
        <authorList>
            <person name="Vera-Cabrera L."/>
            <person name="Ortiz-Lopez R."/>
            <person name="Elizondo-Gonzalez R."/>
            <person name="Perez-Maya A.A."/>
            <person name="Ocampo-Candiani J."/>
        </authorList>
    </citation>
    <scope>NUCLEOTIDE SEQUENCE [LARGE SCALE GENOMIC DNA]</scope>
    <source>
        <strain evidence="3">ATCC 700358</strain>
    </source>
</reference>
<dbReference type="eggNOG" id="COG5479">
    <property type="taxonomic scope" value="Bacteria"/>
</dbReference>
<feature type="compositionally biased region" description="Low complexity" evidence="1">
    <location>
        <begin position="228"/>
        <end position="264"/>
    </location>
</feature>
<evidence type="ECO:0000256" key="1">
    <source>
        <dbReference type="SAM" id="MobiDB-lite"/>
    </source>
</evidence>
<dbReference type="Proteomes" id="UP000006304">
    <property type="component" value="Chromosome"/>
</dbReference>
<evidence type="ECO:0000313" key="2">
    <source>
        <dbReference type="EMBL" id="AFU02906.1"/>
    </source>
</evidence>
<dbReference type="KEGG" id="nbr:O3I_024775"/>
<dbReference type="STRING" id="1133849.O3I_024775"/>
<name>K0F617_NOCB7</name>
<sequence length="659" mass="70568">MPESDAARGGRYQMFANSASIYWHPQVAGGWAKLVQGAIRNKWGQFGWENGALRYPVESEFAGKDGGRGSHFEGGSIYWKSSTGAHPVWGAIRDQWANQNWENGPMGYPISDEYNIAGGAEQIFEGGVLQWNVGAEPDDDPNGTDPIIGADDPYNKFAGRYIERHPDSGDKCSTPDTAGRYVCMGFGKNITPGPDPSATDSRSAPNEAPAPTAVPPTPSPAPSPSTTPAPSSSSPVTTAPSAPTSATTSSPSTARTSPAPETTTNGPAPASAAPQFRPFPVRQVPPNEPIEPPDPARDLAAEAAFFTGAQGQAGNWCVNADLALAVGKRFYGCATDRYRLTYYQRYEGKTYKVGWEKGFAYSETKTSVSSQDTTERIKFNRKAANGTAGAATVSLDLTVEGTASRTGTVTPSGRQTKALAPKPEFSFTTTTRLAGGSGKWEWDTLMGKVIFADPIVPLGLSNPLTHEFRFARTRCDSYSYIGSAPGCVLAPGSGSNNRPVLDLTTTKRWAPQLYDHVLNAQNSLLPGSPVGIGTSAPMRALQRIPYKSTKHRMNRATACPNGRAGYNRPDADWECDGYPFAVTAQGASSFPDLGRTFDWCSITALPTGIFNPNGFSACFILKTQNGDGGRLLPSFHRENRILFESDDDSDGYFVQAYHG</sequence>
<accession>K0F617</accession>
<proteinExistence type="predicted"/>
<feature type="compositionally biased region" description="Pro residues" evidence="1">
    <location>
        <begin position="212"/>
        <end position="227"/>
    </location>
</feature>
<keyword evidence="3" id="KW-1185">Reference proteome</keyword>
<dbReference type="HOGENOM" id="CLU_416093_0_0_11"/>
<dbReference type="InterPro" id="IPR013207">
    <property type="entry name" value="LGFP"/>
</dbReference>
<protein>
    <recommendedName>
        <fullName evidence="4">LGFP repeat-containing protein</fullName>
    </recommendedName>
</protein>
<dbReference type="EMBL" id="CP003876">
    <property type="protein sequence ID" value="AFU02906.1"/>
    <property type="molecule type" value="Genomic_DNA"/>
</dbReference>
<organism evidence="2 3">
    <name type="scientific">Nocardia brasiliensis (strain ATCC 700358 / HUJEG-1)</name>
    <dbReference type="NCBI Taxonomy" id="1133849"/>
    <lineage>
        <taxon>Bacteria</taxon>
        <taxon>Bacillati</taxon>
        <taxon>Actinomycetota</taxon>
        <taxon>Actinomycetes</taxon>
        <taxon>Mycobacteriales</taxon>
        <taxon>Nocardiaceae</taxon>
        <taxon>Nocardia</taxon>
    </lineage>
</organism>
<dbReference type="AlphaFoldDB" id="K0F617"/>